<feature type="binding site" evidence="6">
    <location>
        <position position="319"/>
    </location>
    <ligand>
        <name>carbamoyl phosphate</name>
        <dbReference type="ChEBI" id="CHEBI:58228"/>
    </ligand>
</feature>
<feature type="binding site" evidence="6">
    <location>
        <begin position="236"/>
        <end position="237"/>
    </location>
    <ligand>
        <name>L-ornithine</name>
        <dbReference type="ChEBI" id="CHEBI:46911"/>
    </ligand>
</feature>
<dbReference type="Gene3D" id="3.40.50.1370">
    <property type="entry name" value="Aspartate/ornithine carbamoyltransferase"/>
    <property type="match status" value="2"/>
</dbReference>
<feature type="binding site" evidence="6">
    <location>
        <position position="168"/>
    </location>
    <ligand>
        <name>L-ornithine</name>
        <dbReference type="ChEBI" id="CHEBI:46911"/>
    </ligand>
</feature>
<evidence type="ECO:0000256" key="2">
    <source>
        <dbReference type="ARBA" id="ARBA00007805"/>
    </source>
</evidence>
<dbReference type="InterPro" id="IPR006130">
    <property type="entry name" value="Asp/Orn_carbamoylTrfase"/>
</dbReference>
<protein>
    <recommendedName>
        <fullName evidence="3 6">Ornithine carbamoyltransferase</fullName>
        <shortName evidence="6">OTCase</shortName>
        <ecNumber evidence="3 6">2.1.3.3</ecNumber>
    </recommendedName>
</protein>
<comment type="subcellular location">
    <subcellularLocation>
        <location evidence="6">Cytoplasm</location>
    </subcellularLocation>
</comment>
<dbReference type="NCBIfam" id="NF001986">
    <property type="entry name" value="PRK00779.1"/>
    <property type="match status" value="1"/>
</dbReference>
<feature type="binding site" evidence="6">
    <location>
        <begin position="274"/>
        <end position="275"/>
    </location>
    <ligand>
        <name>carbamoyl phosphate</name>
        <dbReference type="ChEBI" id="CHEBI:58228"/>
    </ligand>
</feature>
<dbReference type="PANTHER" id="PTHR45753">
    <property type="entry name" value="ORNITHINE CARBAMOYLTRANSFERASE, MITOCHONDRIAL"/>
    <property type="match status" value="1"/>
</dbReference>
<evidence type="ECO:0000256" key="5">
    <source>
        <dbReference type="ARBA" id="ARBA00048772"/>
    </source>
</evidence>
<evidence type="ECO:0000259" key="7">
    <source>
        <dbReference type="Pfam" id="PF00185"/>
    </source>
</evidence>
<evidence type="ECO:0000259" key="8">
    <source>
        <dbReference type="Pfam" id="PF02729"/>
    </source>
</evidence>
<dbReference type="Proteomes" id="UP001500063">
    <property type="component" value="Unassembled WGS sequence"/>
</dbReference>
<dbReference type="InterPro" id="IPR002292">
    <property type="entry name" value="Orn/put_carbamltrans"/>
</dbReference>
<keyword evidence="4 6" id="KW-0808">Transferase</keyword>
<dbReference type="Pfam" id="PF00185">
    <property type="entry name" value="OTCace"/>
    <property type="match status" value="1"/>
</dbReference>
<comment type="catalytic activity">
    <reaction evidence="5 6">
        <text>carbamoyl phosphate + L-ornithine = L-citrulline + phosphate + H(+)</text>
        <dbReference type="Rhea" id="RHEA:19513"/>
        <dbReference type="ChEBI" id="CHEBI:15378"/>
        <dbReference type="ChEBI" id="CHEBI:43474"/>
        <dbReference type="ChEBI" id="CHEBI:46911"/>
        <dbReference type="ChEBI" id="CHEBI:57743"/>
        <dbReference type="ChEBI" id="CHEBI:58228"/>
        <dbReference type="EC" id="2.1.3.3"/>
    </reaction>
</comment>
<dbReference type="PRINTS" id="PR00100">
    <property type="entry name" value="AOTCASE"/>
</dbReference>
<keyword evidence="6" id="KW-0963">Cytoplasm</keyword>
<name>A0ABN0WPY0_9ACTN</name>
<sequence>MATDLKGRHFLKETDFTAEEFRSLVELAAELKAAKREAVERQRLQGRNIALIFEKTSTRTRCAFEVAAADQGARTTYLDPAGSQMGHKESVRDTARVLGRMFDAIEYRGHGQEVVEELAVNAGVPVFNGLTDEWHPTQMLADVLTMSEHTAKQLEHVAYAYLGDARYNMGNSYLITGALLGMDVRIVAPEELWPAPEIVAEARRLAEASGARITLTADVAEGVRDADFVATDVWVSMGEPKEVWDARIALLAPYAVTMDVLNATGNPAVKFLHCLPAFHDLGTTVAREIHERHGLTSLEVTDEVFESSHSVVFDQAENRMHTIKAVLVAMLAD</sequence>
<dbReference type="InterPro" id="IPR006131">
    <property type="entry name" value="Asp_carbamoyltransf_Asp/Orn-bd"/>
</dbReference>
<evidence type="ECO:0000313" key="10">
    <source>
        <dbReference type="Proteomes" id="UP001500063"/>
    </source>
</evidence>
<proteinExistence type="inferred from homology"/>
<evidence type="ECO:0000313" key="9">
    <source>
        <dbReference type="EMBL" id="GAA0342977.1"/>
    </source>
</evidence>
<evidence type="ECO:0000256" key="6">
    <source>
        <dbReference type="HAMAP-Rule" id="MF_01109"/>
    </source>
</evidence>
<evidence type="ECO:0000256" key="3">
    <source>
        <dbReference type="ARBA" id="ARBA00013007"/>
    </source>
</evidence>
<feature type="domain" description="Aspartate/ornithine carbamoyltransferase carbamoyl-P binding" evidence="8">
    <location>
        <begin position="8"/>
        <end position="148"/>
    </location>
</feature>
<dbReference type="RefSeq" id="WP_344117309.1">
    <property type="nucleotide sequence ID" value="NZ_BAAABW010000010.1"/>
</dbReference>
<dbReference type="PROSITE" id="PS00097">
    <property type="entry name" value="CARBAMOYLTRANSFERASE"/>
    <property type="match status" value="1"/>
</dbReference>
<feature type="domain" description="Aspartate/ornithine carbamoyltransferase Asp/Orn-binding" evidence="7">
    <location>
        <begin position="157"/>
        <end position="329"/>
    </location>
</feature>
<dbReference type="EMBL" id="BAAABW010000010">
    <property type="protein sequence ID" value="GAA0342977.1"/>
    <property type="molecule type" value="Genomic_DNA"/>
</dbReference>
<comment type="caution">
    <text evidence="9">The sequence shown here is derived from an EMBL/GenBank/DDBJ whole genome shotgun (WGS) entry which is preliminary data.</text>
</comment>
<dbReference type="EC" id="2.1.3.3" evidence="3 6"/>
<comment type="function">
    <text evidence="1">Reversibly catalyzes the transfer of the carbamoyl group from carbamoyl phosphate (CP) to the N(epsilon) atom of ornithine (ORN) to produce L-citrulline.</text>
</comment>
<accession>A0ABN0WPY0</accession>
<feature type="binding site" evidence="6">
    <location>
        <position position="84"/>
    </location>
    <ligand>
        <name>carbamoyl phosphate</name>
        <dbReference type="ChEBI" id="CHEBI:58228"/>
    </ligand>
</feature>
<evidence type="ECO:0000256" key="4">
    <source>
        <dbReference type="ARBA" id="ARBA00022679"/>
    </source>
</evidence>
<dbReference type="Pfam" id="PF02729">
    <property type="entry name" value="OTCace_N"/>
    <property type="match status" value="1"/>
</dbReference>
<feature type="binding site" evidence="6">
    <location>
        <begin position="57"/>
        <end position="60"/>
    </location>
    <ligand>
        <name>carbamoyl phosphate</name>
        <dbReference type="ChEBI" id="CHEBI:58228"/>
    </ligand>
</feature>
<gene>
    <name evidence="9" type="primary">argF_2</name>
    <name evidence="9" type="ORF">GCM10010319_18840</name>
</gene>
<comment type="similarity">
    <text evidence="2 6">Belongs to the aspartate/ornithine carbamoyltransferase superfamily. OTCase family.</text>
</comment>
<reference evidence="9 10" key="1">
    <citation type="journal article" date="2019" name="Int. J. Syst. Evol. Microbiol.">
        <title>The Global Catalogue of Microorganisms (GCM) 10K type strain sequencing project: providing services to taxonomists for standard genome sequencing and annotation.</title>
        <authorList>
            <consortium name="The Broad Institute Genomics Platform"/>
            <consortium name="The Broad Institute Genome Sequencing Center for Infectious Disease"/>
            <person name="Wu L."/>
            <person name="Ma J."/>
        </authorList>
    </citation>
    <scope>NUCLEOTIDE SEQUENCE [LARGE SCALE GENOMIC DNA]</scope>
    <source>
        <strain evidence="9 10">JCM 4565</strain>
    </source>
</reference>
<dbReference type="NCBIfam" id="TIGR00658">
    <property type="entry name" value="orni_carb_tr"/>
    <property type="match status" value="1"/>
</dbReference>
<dbReference type="HAMAP" id="MF_01109">
    <property type="entry name" value="OTCase"/>
    <property type="match status" value="1"/>
</dbReference>
<dbReference type="PANTHER" id="PTHR45753:SF2">
    <property type="entry name" value="ORNITHINE CARBAMOYLTRANSFERASE"/>
    <property type="match status" value="1"/>
</dbReference>
<organism evidence="9 10">
    <name type="scientific">Streptomyces blastmyceticus</name>
    <dbReference type="NCBI Taxonomy" id="68180"/>
    <lineage>
        <taxon>Bacteria</taxon>
        <taxon>Bacillati</taxon>
        <taxon>Actinomycetota</taxon>
        <taxon>Actinomycetes</taxon>
        <taxon>Kitasatosporales</taxon>
        <taxon>Streptomycetaceae</taxon>
        <taxon>Streptomyces</taxon>
    </lineage>
</organism>
<evidence type="ECO:0000256" key="1">
    <source>
        <dbReference type="ARBA" id="ARBA00003822"/>
    </source>
</evidence>
<dbReference type="PRINTS" id="PR00102">
    <property type="entry name" value="OTCASE"/>
</dbReference>
<keyword evidence="10" id="KW-1185">Reference proteome</keyword>
<feature type="binding site" evidence="6">
    <location>
        <begin position="135"/>
        <end position="138"/>
    </location>
    <ligand>
        <name>carbamoyl phosphate</name>
        <dbReference type="ChEBI" id="CHEBI:58228"/>
    </ligand>
</feature>
<dbReference type="InterPro" id="IPR006132">
    <property type="entry name" value="Asp/Orn_carbamoyltranf_P-bd"/>
</dbReference>
<dbReference type="InterPro" id="IPR036901">
    <property type="entry name" value="Asp/Orn_carbamoylTrfase_sf"/>
</dbReference>
<dbReference type="InterPro" id="IPR024904">
    <property type="entry name" value="OTCase_ArgI"/>
</dbReference>
<feature type="binding site" evidence="6">
    <location>
        <position position="232"/>
    </location>
    <ligand>
        <name>L-ornithine</name>
        <dbReference type="ChEBI" id="CHEBI:46911"/>
    </ligand>
</feature>
<feature type="binding site" evidence="6">
    <location>
        <position position="108"/>
    </location>
    <ligand>
        <name>carbamoyl phosphate</name>
        <dbReference type="ChEBI" id="CHEBI:58228"/>
    </ligand>
</feature>
<dbReference type="SUPFAM" id="SSF53671">
    <property type="entry name" value="Aspartate/ornithine carbamoyltransferase"/>
    <property type="match status" value="1"/>
</dbReference>